<evidence type="ECO:0000313" key="8">
    <source>
        <dbReference type="EMBL" id="MDC2235701.1"/>
    </source>
</evidence>
<dbReference type="Proteomes" id="UP000095576">
    <property type="component" value="Unassembled WGS sequence"/>
</dbReference>
<accession>A0A0P0F9D2</accession>
<dbReference type="KEGG" id="btho:Btheta7330_04186"/>
<evidence type="ECO:0000313" key="17">
    <source>
        <dbReference type="Proteomes" id="UP000500882"/>
    </source>
</evidence>
<proteinExistence type="predicted"/>
<sequence length="625" mass="72670">MMDAHDTNLPLNQGELEEEKKTVEVSEAITETPTEEGTEKVTEEVTAEVQTEAAPKPATKEDVLNRLKELAQDSENANKQEIDNLKQSFYKLHNAELEAAKKQFIDNGGAAEDFTPKDDPTEEEFKRLMGSIKEKRSQLVAEQERQKEENLQVKLSIIEELKELVESGDDANKSYTEFKKLQQQWNETKLVPQGKVNELWKNYQLYVEKFYDLLKLNNEFREYDFKKNLEIKTHLCEAAEKLADEEDVVSAFHQLQKLHQEFRDTGPVAKELRDEIWNRFKAASTAVNRRHQQHFEALKESEQHNLDQKTVICEIVEAIEYDELKTFSAWENKTQEVIALQNKWKTIGFAPQKMNVKIFERFRHACDDFFKKKGEFFKALKEGMNENLEKKKALCEKAEALKDSTDWKATADALTKLQKEWKTIGPVAKKYSDAVWKRFITACDYFFDQKNKATSSQRSVEIENMEKKKALIEKLASIDENMDTDEASTLVRELMKEWNTIGHVPFKEKDKLYKQYHGLIDQLFDRFNISASNKKLSNFRSNISNIQGGGSQSLYREREKLVRIYENMKNELQTYENNLGFLTSSSKKGSSLLTELNRKVDKLKADLELVLQKIKVIDESLKAEE</sequence>
<accession>C6IKR8</accession>
<reference evidence="4 12" key="1">
    <citation type="submission" date="2015-09" db="EMBL/GenBank/DDBJ databases">
        <authorList>
            <consortium name="Pathogen Informatics"/>
        </authorList>
    </citation>
    <scope>NUCLEOTIDE SEQUENCE [LARGE SCALE GENOMIC DNA]</scope>
    <source>
        <strain evidence="4 12">2789STDY5834899</strain>
    </source>
</reference>
<dbReference type="EMBL" id="WCSB01000001">
    <property type="protein sequence ID" value="KAB4455798.1"/>
    <property type="molecule type" value="Genomic_DNA"/>
</dbReference>
<dbReference type="SMR" id="A0A0P0F9D2"/>
<dbReference type="EMBL" id="CP083680">
    <property type="protein sequence ID" value="UYU66471.1"/>
    <property type="molecule type" value="Genomic_DNA"/>
</dbReference>
<dbReference type="EMBL" id="CP083681">
    <property type="protein sequence ID" value="UYU70756.1"/>
    <property type="molecule type" value="Genomic_DNA"/>
</dbReference>
<evidence type="ECO:0000256" key="2">
    <source>
        <dbReference type="SAM" id="MobiDB-lite"/>
    </source>
</evidence>
<dbReference type="Proteomes" id="UP000500882">
    <property type="component" value="Chromosome"/>
</dbReference>
<evidence type="ECO:0000313" key="12">
    <source>
        <dbReference type="Proteomes" id="UP000095576"/>
    </source>
</evidence>
<evidence type="ECO:0000313" key="4">
    <source>
        <dbReference type="EMBL" id="CUP04857.1"/>
    </source>
</evidence>
<reference evidence="8" key="6">
    <citation type="submission" date="2022-10" db="EMBL/GenBank/DDBJ databases">
        <title>Human gut microbiome strain richness.</title>
        <authorList>
            <person name="Chen-Liaw A."/>
        </authorList>
    </citation>
    <scope>NUCLEOTIDE SEQUENCE</scope>
    <source>
        <strain evidence="8">1001283st1_A3_1001283B150304_161114</strain>
    </source>
</reference>
<evidence type="ECO:0000313" key="11">
    <source>
        <dbReference type="EMBL" id="UYU70756.1"/>
    </source>
</evidence>
<reference evidence="3 17" key="4">
    <citation type="submission" date="2020-02" db="EMBL/GenBank/DDBJ databases">
        <title>Whole-genome sequencing and comparative analysis of the genomes of Bacteroides thetaiotaomicron and Escherichia coli isolated from a healthy resident in Vietnam.</title>
        <authorList>
            <person name="Mohsin M."/>
            <person name="Tanaka K."/>
            <person name="Kawahara R."/>
            <person name="Kondo S."/>
            <person name="Noguchi H."/>
            <person name="Motooka D."/>
            <person name="Nakamura S."/>
            <person name="Khong D.T."/>
            <person name="Nguyen T.N."/>
            <person name="Tran H.T."/>
            <person name="Yamamoto Y."/>
        </authorList>
    </citation>
    <scope>NUCLEOTIDE SEQUENCE [LARGE SCALE GENOMIC DNA]</scope>
    <source>
        <strain evidence="3 17">F9-2</strain>
    </source>
</reference>
<dbReference type="Proteomes" id="UP001217776">
    <property type="component" value="Unassembled WGS sequence"/>
</dbReference>
<evidence type="ECO:0000313" key="5">
    <source>
        <dbReference type="EMBL" id="KAB4455798.1"/>
    </source>
</evidence>
<evidence type="ECO:0000313" key="18">
    <source>
        <dbReference type="Proteomes" id="UP001156218"/>
    </source>
</evidence>
<dbReference type="EMBL" id="AP022660">
    <property type="protein sequence ID" value="BCA48564.1"/>
    <property type="molecule type" value="Genomic_DNA"/>
</dbReference>
<gene>
    <name evidence="3" type="ORF">BatF92_05060</name>
    <name evidence="9" type="ORF">DW011_02450</name>
    <name evidence="4" type="ORF">ERS852511_00974</name>
    <name evidence="6" type="ORF">GAN59_06755</name>
    <name evidence="7" type="ORF">GAN91_00775</name>
    <name evidence="5" type="ORF">GAN93_02145</name>
    <name evidence="11" type="ORF">KQP59_21130</name>
    <name evidence="10" type="ORF">KQP68_23435</name>
    <name evidence="8" type="ORF">PO127_08065</name>
</gene>
<dbReference type="Proteomes" id="UP000283616">
    <property type="component" value="Unassembled WGS sequence"/>
</dbReference>
<evidence type="ECO:0000313" key="15">
    <source>
        <dbReference type="Proteomes" id="UP000460317"/>
    </source>
</evidence>
<dbReference type="Proteomes" id="UP000460317">
    <property type="component" value="Unassembled WGS sequence"/>
</dbReference>
<name>A0A0P0F9D2_BACT4</name>
<reference evidence="9 13" key="2">
    <citation type="submission" date="2018-08" db="EMBL/GenBank/DDBJ databases">
        <title>A genome reference for cultivated species of the human gut microbiota.</title>
        <authorList>
            <person name="Zou Y."/>
            <person name="Xue W."/>
            <person name="Luo G."/>
        </authorList>
    </citation>
    <scope>NUCLEOTIDE SEQUENCE [LARGE SCALE GENOMIC DNA]</scope>
    <source>
        <strain evidence="9 13">AF37-12</strain>
    </source>
</reference>
<dbReference type="AlphaFoldDB" id="A0A0P0F9D2"/>
<reference evidence="14 15" key="3">
    <citation type="journal article" date="2019" name="Nat. Med.">
        <title>A library of human gut bacterial isolates paired with longitudinal multiomics data enables mechanistic microbiome research.</title>
        <authorList>
            <person name="Poyet M."/>
            <person name="Groussin M."/>
            <person name="Gibbons S.M."/>
            <person name="Avila-Pacheco J."/>
            <person name="Jiang X."/>
            <person name="Kearney S.M."/>
            <person name="Perrotta A.R."/>
            <person name="Berdy B."/>
            <person name="Zhao S."/>
            <person name="Lieberman T.D."/>
            <person name="Swanson P.K."/>
            <person name="Smith M."/>
            <person name="Roesemann S."/>
            <person name="Alexander J.E."/>
            <person name="Rich S.A."/>
            <person name="Livny J."/>
            <person name="Vlamakis H."/>
            <person name="Clish C."/>
            <person name="Bullock K."/>
            <person name="Deik A."/>
            <person name="Scott J."/>
            <person name="Pierce K.A."/>
            <person name="Xavier R.J."/>
            <person name="Alm E.J."/>
        </authorList>
    </citation>
    <scope>NUCLEOTIDE SEQUENCE [LARGE SCALE GENOMIC DNA]</scope>
    <source>
        <strain evidence="6 16">BIOML-A156</strain>
        <strain evidence="7 14">BIOML-A162</strain>
        <strain evidence="5 15">BIOML-A165</strain>
    </source>
</reference>
<evidence type="ECO:0000313" key="9">
    <source>
        <dbReference type="EMBL" id="RHL64014.1"/>
    </source>
</evidence>
<dbReference type="EMBL" id="QROV01000002">
    <property type="protein sequence ID" value="RHL64014.1"/>
    <property type="molecule type" value="Genomic_DNA"/>
</dbReference>
<dbReference type="PATRIC" id="fig|818.23.peg.4310"/>
<dbReference type="EMBL" id="CZAP01000002">
    <property type="protein sequence ID" value="CUP04857.1"/>
    <property type="molecule type" value="Genomic_DNA"/>
</dbReference>
<feature type="coiled-coil region" evidence="1">
    <location>
        <begin position="551"/>
        <end position="613"/>
    </location>
</feature>
<keyword evidence="1" id="KW-0175">Coiled coil</keyword>
<dbReference type="RefSeq" id="WP_008764283.1">
    <property type="nucleotide sequence ID" value="NZ_AP022660.1"/>
</dbReference>
<evidence type="ECO:0000313" key="14">
    <source>
        <dbReference type="Proteomes" id="UP000436858"/>
    </source>
</evidence>
<dbReference type="InterPro" id="IPR007139">
    <property type="entry name" value="DUF349"/>
</dbReference>
<dbReference type="Pfam" id="PF03993">
    <property type="entry name" value="DUF349"/>
    <property type="match status" value="5"/>
</dbReference>
<dbReference type="EMBL" id="WCRY01000001">
    <property type="protein sequence ID" value="KAB4487969.1"/>
    <property type="molecule type" value="Genomic_DNA"/>
</dbReference>
<dbReference type="Proteomes" id="UP001156216">
    <property type="component" value="Chromosome"/>
</dbReference>
<dbReference type="EMBL" id="JAQNVG010000010">
    <property type="protein sequence ID" value="MDC2235701.1"/>
    <property type="molecule type" value="Genomic_DNA"/>
</dbReference>
<evidence type="ECO:0000313" key="10">
    <source>
        <dbReference type="EMBL" id="UYU66471.1"/>
    </source>
</evidence>
<evidence type="ECO:0000313" key="16">
    <source>
        <dbReference type="Proteomes" id="UP000488521"/>
    </source>
</evidence>
<dbReference type="Proteomes" id="UP001156218">
    <property type="component" value="Chromosome"/>
</dbReference>
<dbReference type="EMBL" id="WCRS01000003">
    <property type="protein sequence ID" value="KAB4476871.1"/>
    <property type="molecule type" value="Genomic_DNA"/>
</dbReference>
<evidence type="ECO:0000313" key="7">
    <source>
        <dbReference type="EMBL" id="KAB4487969.1"/>
    </source>
</evidence>
<reference evidence="10 18" key="5">
    <citation type="submission" date="2021-06" db="EMBL/GenBank/DDBJ databases">
        <title>Interrogation of the integrated mobile genetic elements in gut-associated Bacteroides with a consensus prediction approach.</title>
        <authorList>
            <person name="Campbell D.E."/>
            <person name="Leigh J.R."/>
            <person name="Kim T."/>
            <person name="England W."/>
            <person name="Whitaker R.J."/>
            <person name="Degnan P.H."/>
        </authorList>
    </citation>
    <scope>NUCLEOTIDE SEQUENCE</scope>
    <source>
        <strain evidence="11">VPI-BTDOT2</strain>
        <strain evidence="10 18">WAL8669</strain>
    </source>
</reference>
<evidence type="ECO:0000313" key="13">
    <source>
        <dbReference type="Proteomes" id="UP000283616"/>
    </source>
</evidence>
<organism evidence="7 14">
    <name type="scientific">Bacteroides thetaiotaomicron</name>
    <dbReference type="NCBI Taxonomy" id="818"/>
    <lineage>
        <taxon>Bacteria</taxon>
        <taxon>Pseudomonadati</taxon>
        <taxon>Bacteroidota</taxon>
        <taxon>Bacteroidia</taxon>
        <taxon>Bacteroidales</taxon>
        <taxon>Bacteroidaceae</taxon>
        <taxon>Bacteroides</taxon>
    </lineage>
</organism>
<dbReference type="Proteomes" id="UP000488521">
    <property type="component" value="Unassembled WGS sequence"/>
</dbReference>
<feature type="region of interest" description="Disordered" evidence="2">
    <location>
        <begin position="1"/>
        <end position="42"/>
    </location>
</feature>
<evidence type="ECO:0000256" key="1">
    <source>
        <dbReference type="SAM" id="Coils"/>
    </source>
</evidence>
<protein>
    <submittedName>
        <fullName evidence="7">DUF349 domain-containing protein</fullName>
    </submittedName>
    <submittedName>
        <fullName evidence="4">Domain of Uncharacterized Function (DUF349)</fullName>
    </submittedName>
</protein>
<evidence type="ECO:0000313" key="6">
    <source>
        <dbReference type="EMBL" id="KAB4476871.1"/>
    </source>
</evidence>
<evidence type="ECO:0000313" key="3">
    <source>
        <dbReference type="EMBL" id="BCA48564.1"/>
    </source>
</evidence>
<dbReference type="GeneID" id="60925215"/>
<dbReference type="Proteomes" id="UP000436858">
    <property type="component" value="Unassembled WGS sequence"/>
</dbReference>